<reference evidence="2" key="1">
    <citation type="journal article" date="2010" name="Science">
        <title>The genome of the Western clawed frog Xenopus tropicalis.</title>
        <authorList>
            <person name="Hellsten U."/>
            <person name="Harland R.M."/>
            <person name="Gilchrist M.J."/>
            <person name="Hendrix D."/>
            <person name="Jurka J."/>
            <person name="Kapitonov V."/>
            <person name="Ovcharenko I."/>
            <person name="Putnam N.H."/>
            <person name="Shu S."/>
            <person name="Taher L."/>
            <person name="Blitz I.L."/>
            <person name="Blumberg B."/>
            <person name="Dichmann D.S."/>
            <person name="Dubchak I."/>
            <person name="Amaya E."/>
            <person name="Detter J.C."/>
            <person name="Fletcher R."/>
            <person name="Gerhard D.S."/>
            <person name="Goodstein D."/>
            <person name="Graves T."/>
            <person name="Grigoriev I.V."/>
            <person name="Grimwood J."/>
            <person name="Kawashima T."/>
            <person name="Lindquist E."/>
            <person name="Lucas S.M."/>
            <person name="Mead P.E."/>
            <person name="Mitros T."/>
            <person name="Ogino H."/>
            <person name="Ohta Y."/>
            <person name="Poliakov A.V."/>
            <person name="Pollet N."/>
            <person name="Robert J."/>
            <person name="Salamov A."/>
            <person name="Sater A.K."/>
            <person name="Schmutz J."/>
            <person name="Terry A."/>
            <person name="Vize P.D."/>
            <person name="Warren W.C."/>
            <person name="Wells D."/>
            <person name="Wills A."/>
            <person name="Wilson R.K."/>
            <person name="Zimmerman L.B."/>
            <person name="Zorn A.M."/>
            <person name="Grainger R."/>
            <person name="Grammer T."/>
            <person name="Khokha M.K."/>
            <person name="Richardson P.M."/>
            <person name="Rokhsar D.S."/>
        </authorList>
    </citation>
    <scope>NUCLEOTIDE SEQUENCE [LARGE SCALE GENOMIC DNA]</scope>
    <source>
        <strain evidence="2">Nigerian</strain>
    </source>
</reference>
<dbReference type="AGR" id="Xenbase:XB-GENE-29092595"/>
<reference evidence="4" key="3">
    <citation type="submission" date="2025-04" db="UniProtKB">
        <authorList>
            <consortium name="RefSeq"/>
        </authorList>
    </citation>
    <scope>IDENTIFICATION</scope>
    <source>
        <strain evidence="4">Nigerian</strain>
        <tissue evidence="4">Liver and blood</tissue>
    </source>
</reference>
<evidence type="ECO:0000313" key="2">
    <source>
        <dbReference type="Ensembl" id="ENSXETP00000105851"/>
    </source>
</evidence>
<gene>
    <name evidence="2 4 5" type="primary">LOC116407076</name>
</gene>
<evidence type="ECO:0000313" key="5">
    <source>
        <dbReference type="Xenbase" id="XB-GENE-29092595"/>
    </source>
</evidence>
<keyword evidence="3" id="KW-1185">Reference proteome</keyword>
<organism evidence="2">
    <name type="scientific">Xenopus tropicalis</name>
    <name type="common">Western clawed frog</name>
    <name type="synonym">Silurana tropicalis</name>
    <dbReference type="NCBI Taxonomy" id="8364"/>
    <lineage>
        <taxon>Eukaryota</taxon>
        <taxon>Metazoa</taxon>
        <taxon>Chordata</taxon>
        <taxon>Craniata</taxon>
        <taxon>Vertebrata</taxon>
        <taxon>Euteleostomi</taxon>
        <taxon>Amphibia</taxon>
        <taxon>Batrachia</taxon>
        <taxon>Anura</taxon>
        <taxon>Pipoidea</taxon>
        <taxon>Pipidae</taxon>
        <taxon>Xenopodinae</taxon>
        <taxon>Xenopus</taxon>
        <taxon>Silurana</taxon>
    </lineage>
</organism>
<evidence type="ECO:0000313" key="4">
    <source>
        <dbReference type="RefSeq" id="XP_031748269.1"/>
    </source>
</evidence>
<reference evidence="2" key="2">
    <citation type="submission" date="2021-03" db="UniProtKB">
        <authorList>
            <consortium name="Ensembl"/>
        </authorList>
    </citation>
    <scope>IDENTIFICATION</scope>
</reference>
<protein>
    <submittedName>
        <fullName evidence="2">Uncharacterized LOC116407076</fullName>
    </submittedName>
    <submittedName>
        <fullName evidence="4">Uncharacterized protein LOC116407076</fullName>
    </submittedName>
</protein>
<dbReference type="Ensembl" id="ENSXETT00000115269">
    <property type="protein sequence ID" value="ENSXETP00000105851"/>
    <property type="gene ID" value="ENSXETG00000047405"/>
</dbReference>
<sequence length="703" mass="78133">MKCISKPTVLVKNSQDLVKCMTEAKDPWRQVQDLVTKATSEKHLSEKEGRKALMFSALWLAGNFKLLKEQNQVLQDRIQDLQDKIETLKISANTASALSIGHQKTVQENIELRKENGELSVHLRDAQGAIRSLSASFNHSEVDHSRCLMEIQSLKAQLRRRDAVIAAFNIPEADHEDFFIVNCDCLNQRENQDSHAYEFSSVPTHIVSPAILPMKSKNNGVNVCNTTAWNRESCPIRSGDCAPVTYLHINKEPHYKDVCITRTPLTLTDLANQTRELGCMGIKDMSRPTELSKIQNDARCPPAPVTVHINTGANCKATGMPRVETPLPSIDLVTLNRGLEPNRKIYDCGSLRMESATVCPVAPVTLLFNTGANCKGTAETKFDTPLLNKDLTIREFGAVKKGNDTGCRTAPFTGHINTGLNEKEIGRTRIERPLSMNEMAALSRKLGPIKVGDDPVETMLRIQTFRKLHNNIEDGCEVFNAVVTSLDQDLKANIPSSIYNSQSLDCLVNAVREILGWNEVYAHSAFVNCTQRKGEPIQAFADRLYTLYSLTRPAKPGTEDEVFKWALIKQSHPDICRLVGLSVGPSNTYVEVMDCLKRAESFVMAQSKNCEDKMAVLEAVPHPRDLRDPKESASKELGKCNGCSYLADTSKTSPLTFIQSCPEENATSHAELHQHLLELSQDLDIINQLRDQSNAHLSSGPFS</sequence>
<dbReference type="GeneID" id="116407076"/>
<accession>A0A803JD75</accession>
<keyword evidence="1" id="KW-0175">Coiled coil</keyword>
<evidence type="ECO:0000256" key="1">
    <source>
        <dbReference type="SAM" id="Coils"/>
    </source>
</evidence>
<evidence type="ECO:0000313" key="3">
    <source>
        <dbReference type="Proteomes" id="UP000008143"/>
    </source>
</evidence>
<dbReference type="KEGG" id="xtr:116407076"/>
<dbReference type="RefSeq" id="XP_031748269.1">
    <property type="nucleotide sequence ID" value="XM_031892409.1"/>
</dbReference>
<dbReference type="GeneTree" id="ENSGT01070000255654"/>
<feature type="coiled-coil region" evidence="1">
    <location>
        <begin position="64"/>
        <end position="98"/>
    </location>
</feature>
<dbReference type="OrthoDB" id="10443768at2759"/>
<dbReference type="AlphaFoldDB" id="A0A803JD75"/>
<dbReference type="Xenbase" id="XB-GENE-29092595">
    <property type="gene designation" value="LOC116407076"/>
</dbReference>
<name>A0A803JD75_XENTR</name>
<dbReference type="Proteomes" id="UP000008143">
    <property type="component" value="Chromosome 8"/>
</dbReference>
<proteinExistence type="predicted"/>